<dbReference type="GO" id="GO:0016787">
    <property type="term" value="F:hydrolase activity"/>
    <property type="evidence" value="ECO:0007669"/>
    <property type="project" value="UniProtKB-KW"/>
</dbReference>
<evidence type="ECO:0000256" key="1">
    <source>
        <dbReference type="ARBA" id="ARBA00001946"/>
    </source>
</evidence>
<dbReference type="PANTHER" id="PTHR33653:SF1">
    <property type="entry name" value="RIBONUCLEASE VAPC2"/>
    <property type="match status" value="1"/>
</dbReference>
<dbReference type="KEGG" id="elut:CKA38_14685"/>
<sequence length="172" mass="18745">MIQIDRASRPRSWRRLNATSRRRANTPTNRQSPNGSEPMNGIILDTSVVIAAEKGKLDLNGLLGRQQPCPIAIAAITLSELLHGVERADTTARGKARAAWLESFRATVTIIDFDEGCARVHAKLWAKLEAAGERIGAHDMLIAATALTHNMRVATCNAGEFKRVANLKVITP</sequence>
<dbReference type="Pfam" id="PF01850">
    <property type="entry name" value="PIN"/>
    <property type="match status" value="1"/>
</dbReference>
<evidence type="ECO:0000256" key="3">
    <source>
        <dbReference type="ARBA" id="ARBA00022722"/>
    </source>
</evidence>
<evidence type="ECO:0000313" key="12">
    <source>
        <dbReference type="Proteomes" id="UP000244896"/>
    </source>
</evidence>
<dbReference type="AlphaFoldDB" id="A0A2U8E652"/>
<keyword evidence="8" id="KW-0800">Toxin</keyword>
<keyword evidence="2 8" id="KW-1277">Toxin-antitoxin system</keyword>
<feature type="binding site" evidence="8">
    <location>
        <position position="139"/>
    </location>
    <ligand>
        <name>Mg(2+)</name>
        <dbReference type="ChEBI" id="CHEBI:18420"/>
    </ligand>
</feature>
<dbReference type="EMBL" id="CP023004">
    <property type="protein sequence ID" value="AWI10337.1"/>
    <property type="molecule type" value="Genomic_DNA"/>
</dbReference>
<dbReference type="GO" id="GO:0090729">
    <property type="term" value="F:toxin activity"/>
    <property type="evidence" value="ECO:0007669"/>
    <property type="project" value="UniProtKB-KW"/>
</dbReference>
<evidence type="ECO:0000256" key="2">
    <source>
        <dbReference type="ARBA" id="ARBA00022649"/>
    </source>
</evidence>
<evidence type="ECO:0000313" key="11">
    <source>
        <dbReference type="EMBL" id="AWI10337.1"/>
    </source>
</evidence>
<reference evidence="11 12" key="1">
    <citation type="journal article" date="2018" name="Syst. Appl. Microbiol.">
        <title>Ereboglobus luteus gen. nov. sp. nov. from cockroach guts, and new insights into the oxygen relationship of the genera Opitutus and Didymococcus (Verrucomicrobia: Opitutaceae).</title>
        <authorList>
            <person name="Tegtmeier D."/>
            <person name="Belitz A."/>
            <person name="Radek R."/>
            <person name="Heimerl T."/>
            <person name="Brune A."/>
        </authorList>
    </citation>
    <scope>NUCLEOTIDE SEQUENCE [LARGE SCALE GENOMIC DNA]</scope>
    <source>
        <strain evidence="11 12">Ho45</strain>
    </source>
</reference>
<dbReference type="EC" id="3.1.-.-" evidence="8"/>
<feature type="binding site" evidence="8">
    <location>
        <position position="45"/>
    </location>
    <ligand>
        <name>Mg(2+)</name>
        <dbReference type="ChEBI" id="CHEBI:18420"/>
    </ligand>
</feature>
<evidence type="ECO:0000256" key="9">
    <source>
        <dbReference type="SAM" id="MobiDB-lite"/>
    </source>
</evidence>
<dbReference type="GO" id="GO:0004540">
    <property type="term" value="F:RNA nuclease activity"/>
    <property type="evidence" value="ECO:0007669"/>
    <property type="project" value="InterPro"/>
</dbReference>
<evidence type="ECO:0000259" key="10">
    <source>
        <dbReference type="Pfam" id="PF01850"/>
    </source>
</evidence>
<keyword evidence="4 8" id="KW-0479">Metal-binding</keyword>
<evidence type="ECO:0000256" key="8">
    <source>
        <dbReference type="HAMAP-Rule" id="MF_00265"/>
    </source>
</evidence>
<dbReference type="SUPFAM" id="SSF88723">
    <property type="entry name" value="PIN domain-like"/>
    <property type="match status" value="1"/>
</dbReference>
<comment type="function">
    <text evidence="8">Toxic component of a toxin-antitoxin (TA) system. An RNase.</text>
</comment>
<accession>A0A2U8E652</accession>
<proteinExistence type="inferred from homology"/>
<keyword evidence="3 8" id="KW-0540">Nuclease</keyword>
<evidence type="ECO:0000256" key="7">
    <source>
        <dbReference type="ARBA" id="ARBA00038093"/>
    </source>
</evidence>
<dbReference type="Gene3D" id="3.40.50.1010">
    <property type="entry name" value="5'-nuclease"/>
    <property type="match status" value="1"/>
</dbReference>
<keyword evidence="6 8" id="KW-0460">Magnesium</keyword>
<feature type="compositionally biased region" description="Basic residues" evidence="9">
    <location>
        <begin position="9"/>
        <end position="24"/>
    </location>
</feature>
<dbReference type="InterPro" id="IPR022907">
    <property type="entry name" value="VapC_family"/>
</dbReference>
<comment type="similarity">
    <text evidence="7 8">Belongs to the PINc/VapC protein family.</text>
</comment>
<feature type="compositionally biased region" description="Polar residues" evidence="9">
    <location>
        <begin position="25"/>
        <end position="37"/>
    </location>
</feature>
<dbReference type="Proteomes" id="UP000244896">
    <property type="component" value="Chromosome"/>
</dbReference>
<evidence type="ECO:0000256" key="4">
    <source>
        <dbReference type="ARBA" id="ARBA00022723"/>
    </source>
</evidence>
<dbReference type="InterPro" id="IPR029060">
    <property type="entry name" value="PIN-like_dom_sf"/>
</dbReference>
<protein>
    <recommendedName>
        <fullName evidence="8">Ribonuclease VapC</fullName>
        <shortName evidence="8">RNase VapC</shortName>
        <ecNumber evidence="8">3.1.-.-</ecNumber>
    </recommendedName>
    <alternativeName>
        <fullName evidence="8">Toxin VapC</fullName>
    </alternativeName>
</protein>
<evidence type="ECO:0000256" key="6">
    <source>
        <dbReference type="ARBA" id="ARBA00022842"/>
    </source>
</evidence>
<organism evidence="11 12">
    <name type="scientific">Ereboglobus luteus</name>
    <dbReference type="NCBI Taxonomy" id="1796921"/>
    <lineage>
        <taxon>Bacteria</taxon>
        <taxon>Pseudomonadati</taxon>
        <taxon>Verrucomicrobiota</taxon>
        <taxon>Opitutia</taxon>
        <taxon>Opitutales</taxon>
        <taxon>Opitutaceae</taxon>
        <taxon>Ereboglobus</taxon>
    </lineage>
</organism>
<dbReference type="OrthoDB" id="282208at2"/>
<dbReference type="HAMAP" id="MF_00265">
    <property type="entry name" value="VapC_Nob1"/>
    <property type="match status" value="1"/>
</dbReference>
<dbReference type="GO" id="GO:0000287">
    <property type="term" value="F:magnesium ion binding"/>
    <property type="evidence" value="ECO:0007669"/>
    <property type="project" value="UniProtKB-UniRule"/>
</dbReference>
<dbReference type="PANTHER" id="PTHR33653">
    <property type="entry name" value="RIBONUCLEASE VAPC2"/>
    <property type="match status" value="1"/>
</dbReference>
<feature type="region of interest" description="Disordered" evidence="9">
    <location>
        <begin position="1"/>
        <end position="40"/>
    </location>
</feature>
<evidence type="ECO:0000256" key="5">
    <source>
        <dbReference type="ARBA" id="ARBA00022801"/>
    </source>
</evidence>
<keyword evidence="12" id="KW-1185">Reference proteome</keyword>
<dbReference type="InterPro" id="IPR050556">
    <property type="entry name" value="Type_II_TA_system_RNase"/>
</dbReference>
<comment type="cofactor">
    <cofactor evidence="1 8">
        <name>Mg(2+)</name>
        <dbReference type="ChEBI" id="CHEBI:18420"/>
    </cofactor>
</comment>
<name>A0A2U8E652_9BACT</name>
<feature type="domain" description="PIN" evidence="10">
    <location>
        <begin position="42"/>
        <end position="166"/>
    </location>
</feature>
<keyword evidence="5 8" id="KW-0378">Hydrolase</keyword>
<dbReference type="InterPro" id="IPR002716">
    <property type="entry name" value="PIN_dom"/>
</dbReference>
<gene>
    <name evidence="8" type="primary">vapC</name>
    <name evidence="11" type="ORF">CKA38_14685</name>
</gene>